<dbReference type="InterPro" id="IPR001845">
    <property type="entry name" value="HTH_ArsR_DNA-bd_dom"/>
</dbReference>
<dbReference type="InterPro" id="IPR036388">
    <property type="entry name" value="WH-like_DNA-bd_sf"/>
</dbReference>
<dbReference type="PANTHER" id="PTHR33154:SF18">
    <property type="entry name" value="ARSENICAL RESISTANCE OPERON REPRESSOR"/>
    <property type="match status" value="1"/>
</dbReference>
<evidence type="ECO:0000313" key="6">
    <source>
        <dbReference type="Proteomes" id="UP000186112"/>
    </source>
</evidence>
<sequence length="121" mass="14529">MDNLFKSLGDENRLRIINLLRKEELCVCEIEAILDTTQSNVSRHLTRLRNEEIVIFKKKSQWIYYEIDPKFIEDNKLLYEYLIAKMDRNSKFTRDLKKLSVYKESGMSCDNIEELNKVNFK</sequence>
<dbReference type="Proteomes" id="UP000186112">
    <property type="component" value="Unassembled WGS sequence"/>
</dbReference>
<evidence type="ECO:0000259" key="4">
    <source>
        <dbReference type="PROSITE" id="PS50987"/>
    </source>
</evidence>
<keyword evidence="3" id="KW-0804">Transcription</keyword>
<dbReference type="Pfam" id="PF01022">
    <property type="entry name" value="HTH_5"/>
    <property type="match status" value="1"/>
</dbReference>
<keyword evidence="2" id="KW-0238">DNA-binding</keyword>
<evidence type="ECO:0000256" key="1">
    <source>
        <dbReference type="ARBA" id="ARBA00023015"/>
    </source>
</evidence>
<dbReference type="Gene3D" id="1.10.10.10">
    <property type="entry name" value="Winged helix-like DNA-binding domain superfamily/Winged helix DNA-binding domain"/>
    <property type="match status" value="1"/>
</dbReference>
<evidence type="ECO:0000256" key="2">
    <source>
        <dbReference type="ARBA" id="ARBA00023125"/>
    </source>
</evidence>
<dbReference type="CDD" id="cd00090">
    <property type="entry name" value="HTH_ARSR"/>
    <property type="match status" value="1"/>
</dbReference>
<dbReference type="SMART" id="SM00418">
    <property type="entry name" value="HTH_ARSR"/>
    <property type="match status" value="1"/>
</dbReference>
<keyword evidence="6" id="KW-1185">Reference proteome</keyword>
<accession>A0A1U7M417</accession>
<dbReference type="NCBIfam" id="NF033788">
    <property type="entry name" value="HTH_metalloreg"/>
    <property type="match status" value="1"/>
</dbReference>
<dbReference type="GO" id="GO:0003700">
    <property type="term" value="F:DNA-binding transcription factor activity"/>
    <property type="evidence" value="ECO:0007669"/>
    <property type="project" value="InterPro"/>
</dbReference>
<proteinExistence type="predicted"/>
<dbReference type="InterPro" id="IPR036390">
    <property type="entry name" value="WH_DNA-bd_sf"/>
</dbReference>
<dbReference type="InterPro" id="IPR051081">
    <property type="entry name" value="HTH_MetalResp_TranReg"/>
</dbReference>
<dbReference type="PRINTS" id="PR00778">
    <property type="entry name" value="HTHARSR"/>
</dbReference>
<dbReference type="AlphaFoldDB" id="A0A1U7M417"/>
<dbReference type="SUPFAM" id="SSF46785">
    <property type="entry name" value="Winged helix' DNA-binding domain"/>
    <property type="match status" value="1"/>
</dbReference>
<comment type="caution">
    <text evidence="5">The sequence shown here is derived from an EMBL/GenBank/DDBJ whole genome shotgun (WGS) entry which is preliminary data.</text>
</comment>
<dbReference type="PROSITE" id="PS50987">
    <property type="entry name" value="HTH_ARSR_2"/>
    <property type="match status" value="1"/>
</dbReference>
<dbReference type="OrthoDB" id="9798835at2"/>
<gene>
    <name evidence="5" type="ORF">TICRE_21320</name>
</gene>
<name>A0A1U7M417_TISCR</name>
<protein>
    <recommendedName>
        <fullName evidence="4">HTH arsR-type domain-containing protein</fullName>
    </recommendedName>
</protein>
<organism evidence="5 6">
    <name type="scientific">Tissierella creatinophila DSM 6911</name>
    <dbReference type="NCBI Taxonomy" id="1123403"/>
    <lineage>
        <taxon>Bacteria</taxon>
        <taxon>Bacillati</taxon>
        <taxon>Bacillota</taxon>
        <taxon>Tissierellia</taxon>
        <taxon>Tissierellales</taxon>
        <taxon>Tissierellaceae</taxon>
        <taxon>Tissierella</taxon>
    </lineage>
</organism>
<evidence type="ECO:0000313" key="5">
    <source>
        <dbReference type="EMBL" id="OLS01990.1"/>
    </source>
</evidence>
<dbReference type="RefSeq" id="WP_075727855.1">
    <property type="nucleotide sequence ID" value="NZ_LTDM01000053.1"/>
</dbReference>
<dbReference type="PANTHER" id="PTHR33154">
    <property type="entry name" value="TRANSCRIPTIONAL REGULATOR, ARSR FAMILY"/>
    <property type="match status" value="1"/>
</dbReference>
<keyword evidence="1" id="KW-0805">Transcription regulation</keyword>
<evidence type="ECO:0000256" key="3">
    <source>
        <dbReference type="ARBA" id="ARBA00023163"/>
    </source>
</evidence>
<reference evidence="5 6" key="1">
    <citation type="submission" date="2016-02" db="EMBL/GenBank/DDBJ databases">
        <title>Genome sequence of Tissierella creatinophila DSM 6911.</title>
        <authorList>
            <person name="Poehlein A."/>
            <person name="Daniel R."/>
        </authorList>
    </citation>
    <scope>NUCLEOTIDE SEQUENCE [LARGE SCALE GENOMIC DNA]</scope>
    <source>
        <strain evidence="5 6">DSM 6911</strain>
    </source>
</reference>
<dbReference type="EMBL" id="LTDM01000053">
    <property type="protein sequence ID" value="OLS01990.1"/>
    <property type="molecule type" value="Genomic_DNA"/>
</dbReference>
<feature type="domain" description="HTH arsR-type" evidence="4">
    <location>
        <begin position="1"/>
        <end position="87"/>
    </location>
</feature>
<dbReference type="GO" id="GO:0003677">
    <property type="term" value="F:DNA binding"/>
    <property type="evidence" value="ECO:0007669"/>
    <property type="project" value="UniProtKB-KW"/>
</dbReference>
<dbReference type="InterPro" id="IPR011991">
    <property type="entry name" value="ArsR-like_HTH"/>
</dbReference>